<reference evidence="1 2" key="1">
    <citation type="journal article" date="2021" name="BMC Genomics">
        <title>Datura genome reveals duplications of psychoactive alkaloid biosynthetic genes and high mutation rate following tissue culture.</title>
        <authorList>
            <person name="Rajewski A."/>
            <person name="Carter-House D."/>
            <person name="Stajich J."/>
            <person name="Litt A."/>
        </authorList>
    </citation>
    <scope>NUCLEOTIDE SEQUENCE [LARGE SCALE GENOMIC DNA]</scope>
    <source>
        <strain evidence="1">AR-01</strain>
    </source>
</reference>
<accession>A0ABS8S7E9</accession>
<comment type="caution">
    <text evidence="1">The sequence shown here is derived from an EMBL/GenBank/DDBJ whole genome shotgun (WGS) entry which is preliminary data.</text>
</comment>
<organism evidence="1 2">
    <name type="scientific">Datura stramonium</name>
    <name type="common">Jimsonweed</name>
    <name type="synonym">Common thornapple</name>
    <dbReference type="NCBI Taxonomy" id="4076"/>
    <lineage>
        <taxon>Eukaryota</taxon>
        <taxon>Viridiplantae</taxon>
        <taxon>Streptophyta</taxon>
        <taxon>Embryophyta</taxon>
        <taxon>Tracheophyta</taxon>
        <taxon>Spermatophyta</taxon>
        <taxon>Magnoliopsida</taxon>
        <taxon>eudicotyledons</taxon>
        <taxon>Gunneridae</taxon>
        <taxon>Pentapetalae</taxon>
        <taxon>asterids</taxon>
        <taxon>lamiids</taxon>
        <taxon>Solanales</taxon>
        <taxon>Solanaceae</taxon>
        <taxon>Solanoideae</taxon>
        <taxon>Datureae</taxon>
        <taxon>Datura</taxon>
    </lineage>
</organism>
<sequence>MACHLGDVEASGHCLASMVRRRFAEHDRRNTGVAPEGYKFGTENCLYFQLGCIMRVATCGSPLESP</sequence>
<dbReference type="Proteomes" id="UP000823775">
    <property type="component" value="Unassembled WGS sequence"/>
</dbReference>
<keyword evidence="2" id="KW-1185">Reference proteome</keyword>
<dbReference type="EMBL" id="JACEIK010000282">
    <property type="protein sequence ID" value="MCD7454014.1"/>
    <property type="molecule type" value="Genomic_DNA"/>
</dbReference>
<feature type="non-terminal residue" evidence="1">
    <location>
        <position position="66"/>
    </location>
</feature>
<evidence type="ECO:0000313" key="1">
    <source>
        <dbReference type="EMBL" id="MCD7454014.1"/>
    </source>
</evidence>
<gene>
    <name evidence="1" type="ORF">HAX54_023255</name>
</gene>
<name>A0ABS8S7E9_DATST</name>
<protein>
    <submittedName>
        <fullName evidence="1">Uncharacterized protein</fullName>
    </submittedName>
</protein>
<proteinExistence type="predicted"/>
<evidence type="ECO:0000313" key="2">
    <source>
        <dbReference type="Proteomes" id="UP000823775"/>
    </source>
</evidence>